<name>A0A6B1G294_9CHLR</name>
<gene>
    <name evidence="1" type="ORF">F4148_12775</name>
</gene>
<proteinExistence type="predicted"/>
<protein>
    <submittedName>
        <fullName evidence="1">Uncharacterized protein</fullName>
    </submittedName>
</protein>
<accession>A0A6B1G294</accession>
<reference evidence="1" key="1">
    <citation type="submission" date="2019-09" db="EMBL/GenBank/DDBJ databases">
        <title>Characterisation of the sponge microbiome using genome-centric metagenomics.</title>
        <authorList>
            <person name="Engelberts J.P."/>
            <person name="Robbins S.J."/>
            <person name="De Goeij J.M."/>
            <person name="Aranda M."/>
            <person name="Bell S.C."/>
            <person name="Webster N.S."/>
        </authorList>
    </citation>
    <scope>NUCLEOTIDE SEQUENCE</scope>
    <source>
        <strain evidence="1">SB0675_bin_29</strain>
    </source>
</reference>
<sequence length="86" mass="9649">MFVVPPEQYHALLARLTDCLPDLTSEFRAEFSNTTLSEDETTALLHFMAPSADIFTRLAFASDTINLTLADPQSKRARKDAQDDDE</sequence>
<feature type="non-terminal residue" evidence="1">
    <location>
        <position position="86"/>
    </location>
</feature>
<comment type="caution">
    <text evidence="1">The sequence shown here is derived from an EMBL/GenBank/DDBJ whole genome shotgun (WGS) entry which is preliminary data.</text>
</comment>
<dbReference type="EMBL" id="VYDA01000457">
    <property type="protein sequence ID" value="MYH62580.1"/>
    <property type="molecule type" value="Genomic_DNA"/>
</dbReference>
<organism evidence="1">
    <name type="scientific">Caldilineaceae bacterium SB0675_bin_29</name>
    <dbReference type="NCBI Taxonomy" id="2605266"/>
    <lineage>
        <taxon>Bacteria</taxon>
        <taxon>Bacillati</taxon>
        <taxon>Chloroflexota</taxon>
        <taxon>Caldilineae</taxon>
        <taxon>Caldilineales</taxon>
        <taxon>Caldilineaceae</taxon>
    </lineage>
</organism>
<dbReference type="AlphaFoldDB" id="A0A6B1G294"/>
<evidence type="ECO:0000313" key="1">
    <source>
        <dbReference type="EMBL" id="MYH62580.1"/>
    </source>
</evidence>